<proteinExistence type="predicted"/>
<comment type="caution">
    <text evidence="1">The sequence shown here is derived from an EMBL/GenBank/DDBJ whole genome shotgun (WGS) entry which is preliminary data.</text>
</comment>
<dbReference type="Proteomes" id="UP001168821">
    <property type="component" value="Unassembled WGS sequence"/>
</dbReference>
<evidence type="ECO:0000313" key="1">
    <source>
        <dbReference type="EMBL" id="KAJ3661755.1"/>
    </source>
</evidence>
<dbReference type="EMBL" id="JALNTZ010000002">
    <property type="protein sequence ID" value="KAJ3661755.1"/>
    <property type="molecule type" value="Genomic_DNA"/>
</dbReference>
<keyword evidence="2" id="KW-1185">Reference proteome</keyword>
<sequence length="122" mass="14322">MVHIALQHHNRFLPGDLDTHSILPSNYHFHYFRSHILNLLFIIRFNHTQQIIRIRHTRYPPLFRLEDQCSGLNANVSYNPNLSTNVFCNPVDTTMYGLPNCTLMLLEGPLFVIIEIMDSVRF</sequence>
<name>A0AA38IR78_9CUCU</name>
<protein>
    <submittedName>
        <fullName evidence="1">Uncharacterized protein</fullName>
    </submittedName>
</protein>
<reference evidence="1" key="1">
    <citation type="journal article" date="2023" name="G3 (Bethesda)">
        <title>Whole genome assemblies of Zophobas morio and Tenebrio molitor.</title>
        <authorList>
            <person name="Kaur S."/>
            <person name="Stinson S.A."/>
            <person name="diCenzo G.C."/>
        </authorList>
    </citation>
    <scope>NUCLEOTIDE SEQUENCE</scope>
    <source>
        <strain evidence="1">QUZm001</strain>
    </source>
</reference>
<organism evidence="1 2">
    <name type="scientific">Zophobas morio</name>
    <dbReference type="NCBI Taxonomy" id="2755281"/>
    <lineage>
        <taxon>Eukaryota</taxon>
        <taxon>Metazoa</taxon>
        <taxon>Ecdysozoa</taxon>
        <taxon>Arthropoda</taxon>
        <taxon>Hexapoda</taxon>
        <taxon>Insecta</taxon>
        <taxon>Pterygota</taxon>
        <taxon>Neoptera</taxon>
        <taxon>Endopterygota</taxon>
        <taxon>Coleoptera</taxon>
        <taxon>Polyphaga</taxon>
        <taxon>Cucujiformia</taxon>
        <taxon>Tenebrionidae</taxon>
        <taxon>Zophobas</taxon>
    </lineage>
</organism>
<accession>A0AA38IR78</accession>
<gene>
    <name evidence="1" type="ORF">Zmor_006140</name>
</gene>
<dbReference type="AlphaFoldDB" id="A0AA38IR78"/>
<evidence type="ECO:0000313" key="2">
    <source>
        <dbReference type="Proteomes" id="UP001168821"/>
    </source>
</evidence>